<dbReference type="EMBL" id="JBBCAQ010000008">
    <property type="protein sequence ID" value="KAK7602536.1"/>
    <property type="molecule type" value="Genomic_DNA"/>
</dbReference>
<feature type="compositionally biased region" description="Basic and acidic residues" evidence="1">
    <location>
        <begin position="349"/>
        <end position="359"/>
    </location>
</feature>
<feature type="region of interest" description="Disordered" evidence="1">
    <location>
        <begin position="73"/>
        <end position="104"/>
    </location>
</feature>
<evidence type="ECO:0000313" key="2">
    <source>
        <dbReference type="EMBL" id="KAK7602536.1"/>
    </source>
</evidence>
<organism evidence="2 3">
    <name type="scientific">Parthenolecanium corni</name>
    <dbReference type="NCBI Taxonomy" id="536013"/>
    <lineage>
        <taxon>Eukaryota</taxon>
        <taxon>Metazoa</taxon>
        <taxon>Ecdysozoa</taxon>
        <taxon>Arthropoda</taxon>
        <taxon>Hexapoda</taxon>
        <taxon>Insecta</taxon>
        <taxon>Pterygota</taxon>
        <taxon>Neoptera</taxon>
        <taxon>Paraneoptera</taxon>
        <taxon>Hemiptera</taxon>
        <taxon>Sternorrhyncha</taxon>
        <taxon>Coccoidea</taxon>
        <taxon>Coccidae</taxon>
        <taxon>Parthenolecanium</taxon>
    </lineage>
</organism>
<evidence type="ECO:0000313" key="3">
    <source>
        <dbReference type="Proteomes" id="UP001367676"/>
    </source>
</evidence>
<name>A0AAN9TTD8_9HEMI</name>
<keyword evidence="3" id="KW-1185">Reference proteome</keyword>
<gene>
    <name evidence="2" type="ORF">V9T40_008125</name>
</gene>
<feature type="region of interest" description="Disordered" evidence="1">
    <location>
        <begin position="400"/>
        <end position="443"/>
    </location>
</feature>
<evidence type="ECO:0000256" key="1">
    <source>
        <dbReference type="SAM" id="MobiDB-lite"/>
    </source>
</evidence>
<feature type="compositionally biased region" description="Polar residues" evidence="1">
    <location>
        <begin position="73"/>
        <end position="86"/>
    </location>
</feature>
<sequence length="643" mass="71940">MSKPAKFTEYFSNARFSVPAQKHLTANNDSSIENVPKVILDASNEILTKDVNRVEKKKKLLVLELFNAETQTDQNVQSNSDTTLGSSDEETQTEQKVKSEKPCIQSARKSKTLTKISYPSPIPKKVKNSDIRIANLTKSKDSKSHCCKRKQLSNAVTVTVSSNPTSVSTNSSDSTWSALANSNPSTSSSQESNVAHADLDHLQKTVQVVVNVLSRTQFKEKKSKSLDEPKNVTNTVSDQFEKVPNWRKLFDNEEKMSESSYFSLPEVVLKKPTKVHSVKLPDKSIESTTDEKSPNLGYYIQKLLLMRPENIRDLDISSCSTATIDEVVQPLKNKSKKKNSTKFPLHPNSFDDTKIDKKSSNLPHYQNSFDDTLDAEGDLVLKSQCDDTGSVDDESIELFSDRKDQSSSKFPTENFFPPKSITKRPEKVSKSPQNLPDPGYGNTNIRVKASQDETEDDEINLPTVEELCKFGFVSEQLLNQESADEQETMEEEEFLKQLLTVGQPKMKEKPARRIDFKLSQNDDATKKNIPKTLLKDEVDAVTPSVDHKSKTFSSDLKNENRLLGWMGTTVQRTLQASAFNSTSSGDSSDPTRRASKTLENLIDEPLASFVNNSPLFHKPFTLSPIKEPDIHLTISPVLKDSDS</sequence>
<accession>A0AAN9TTD8</accession>
<dbReference type="Proteomes" id="UP001367676">
    <property type="component" value="Unassembled WGS sequence"/>
</dbReference>
<dbReference type="AlphaFoldDB" id="A0AAN9TTD8"/>
<comment type="caution">
    <text evidence="2">The sequence shown here is derived from an EMBL/GenBank/DDBJ whole genome shotgun (WGS) entry which is preliminary data.</text>
</comment>
<proteinExistence type="predicted"/>
<reference evidence="2 3" key="1">
    <citation type="submission" date="2024-03" db="EMBL/GenBank/DDBJ databases">
        <title>Adaptation during the transition from Ophiocordyceps entomopathogen to insect associate is accompanied by gene loss and intensified selection.</title>
        <authorList>
            <person name="Ward C.M."/>
            <person name="Onetto C.A."/>
            <person name="Borneman A.R."/>
        </authorList>
    </citation>
    <scope>NUCLEOTIDE SEQUENCE [LARGE SCALE GENOMIC DNA]</scope>
    <source>
        <strain evidence="2">AWRI1</strain>
        <tissue evidence="2">Single Adult Female</tissue>
    </source>
</reference>
<protein>
    <submittedName>
        <fullName evidence="2">Uncharacterized protein</fullName>
    </submittedName>
</protein>
<feature type="region of interest" description="Disordered" evidence="1">
    <location>
        <begin position="161"/>
        <end position="193"/>
    </location>
</feature>
<feature type="region of interest" description="Disordered" evidence="1">
    <location>
        <begin position="335"/>
        <end position="361"/>
    </location>
</feature>